<dbReference type="Proteomes" id="UP001396334">
    <property type="component" value="Unassembled WGS sequence"/>
</dbReference>
<name>A0ABR2RGM3_9ROSI</name>
<evidence type="ECO:0000313" key="1">
    <source>
        <dbReference type="EMBL" id="KAK9012087.1"/>
    </source>
</evidence>
<reference evidence="1 2" key="1">
    <citation type="journal article" date="2024" name="G3 (Bethesda)">
        <title>Genome assembly of Hibiscus sabdariffa L. provides insights into metabolisms of medicinal natural products.</title>
        <authorList>
            <person name="Kim T."/>
        </authorList>
    </citation>
    <scope>NUCLEOTIDE SEQUENCE [LARGE SCALE GENOMIC DNA]</scope>
    <source>
        <strain evidence="1">TK-2024</strain>
        <tissue evidence="1">Old leaves</tissue>
    </source>
</reference>
<evidence type="ECO:0000313" key="2">
    <source>
        <dbReference type="Proteomes" id="UP001396334"/>
    </source>
</evidence>
<comment type="caution">
    <text evidence="1">The sequence shown here is derived from an EMBL/GenBank/DDBJ whole genome shotgun (WGS) entry which is preliminary data.</text>
</comment>
<accession>A0ABR2RGM3</accession>
<organism evidence="1 2">
    <name type="scientific">Hibiscus sabdariffa</name>
    <name type="common">roselle</name>
    <dbReference type="NCBI Taxonomy" id="183260"/>
    <lineage>
        <taxon>Eukaryota</taxon>
        <taxon>Viridiplantae</taxon>
        <taxon>Streptophyta</taxon>
        <taxon>Embryophyta</taxon>
        <taxon>Tracheophyta</taxon>
        <taxon>Spermatophyta</taxon>
        <taxon>Magnoliopsida</taxon>
        <taxon>eudicotyledons</taxon>
        <taxon>Gunneridae</taxon>
        <taxon>Pentapetalae</taxon>
        <taxon>rosids</taxon>
        <taxon>malvids</taxon>
        <taxon>Malvales</taxon>
        <taxon>Malvaceae</taxon>
        <taxon>Malvoideae</taxon>
        <taxon>Hibiscus</taxon>
    </lineage>
</organism>
<dbReference type="EMBL" id="JBBPBN010000022">
    <property type="protein sequence ID" value="KAK9012087.1"/>
    <property type="molecule type" value="Genomic_DNA"/>
</dbReference>
<proteinExistence type="predicted"/>
<keyword evidence="2" id="KW-1185">Reference proteome</keyword>
<protein>
    <submittedName>
        <fullName evidence="1">Uncharacterized protein</fullName>
    </submittedName>
</protein>
<gene>
    <name evidence="1" type="ORF">V6N11_040157</name>
</gene>
<sequence length="76" mass="8270">MQLSWWVPQTSKKEGNLKNVKAFSPVSLYSGGPASSLASTYLTFSVAEFQSPAHLFDSDSVGIKDIGYKLKALKSE</sequence>